<protein>
    <recommendedName>
        <fullName evidence="1">Ubiquitin-like domain-containing protein</fullName>
    </recommendedName>
</protein>
<dbReference type="InterPro" id="IPR051553">
    <property type="entry name" value="Ran_GTPase-activating"/>
</dbReference>
<organism evidence="2 3">
    <name type="scientific">Durusdinium trenchii</name>
    <dbReference type="NCBI Taxonomy" id="1381693"/>
    <lineage>
        <taxon>Eukaryota</taxon>
        <taxon>Sar</taxon>
        <taxon>Alveolata</taxon>
        <taxon>Dinophyceae</taxon>
        <taxon>Suessiales</taxon>
        <taxon>Symbiodiniaceae</taxon>
        <taxon>Durusdinium</taxon>
    </lineage>
</organism>
<dbReference type="EMBL" id="CAXAMN010027706">
    <property type="protein sequence ID" value="CAK9112441.1"/>
    <property type="molecule type" value="Genomic_DNA"/>
</dbReference>
<evidence type="ECO:0000313" key="3">
    <source>
        <dbReference type="Proteomes" id="UP001642484"/>
    </source>
</evidence>
<accession>A0ABP0SJG0</accession>
<dbReference type="SUPFAM" id="SSF50985">
    <property type="entry name" value="RCC1/BLIP-II"/>
    <property type="match status" value="1"/>
</dbReference>
<dbReference type="PROSITE" id="PS50053">
    <property type="entry name" value="UBIQUITIN_2"/>
    <property type="match status" value="1"/>
</dbReference>
<dbReference type="Proteomes" id="UP001642484">
    <property type="component" value="Unassembled WGS sequence"/>
</dbReference>
<proteinExistence type="predicted"/>
<reference evidence="2 3" key="1">
    <citation type="submission" date="2024-02" db="EMBL/GenBank/DDBJ databases">
        <authorList>
            <person name="Chen Y."/>
            <person name="Shah S."/>
            <person name="Dougan E. K."/>
            <person name="Thang M."/>
            <person name="Chan C."/>
        </authorList>
    </citation>
    <scope>NUCLEOTIDE SEQUENCE [LARGE SCALE GENOMIC DNA]</scope>
</reference>
<name>A0ABP0SJG0_9DINO</name>
<comment type="caution">
    <text evidence="2">The sequence shown here is derived from an EMBL/GenBank/DDBJ whole genome shotgun (WGS) entry which is preliminary data.</text>
</comment>
<dbReference type="InterPro" id="IPR009091">
    <property type="entry name" value="RCC1/BLIP-II"/>
</dbReference>
<dbReference type="PANTHER" id="PTHR45982">
    <property type="entry name" value="REGULATOR OF CHROMOSOME CONDENSATION"/>
    <property type="match status" value="1"/>
</dbReference>
<evidence type="ECO:0000259" key="1">
    <source>
        <dbReference type="PROSITE" id="PS50053"/>
    </source>
</evidence>
<gene>
    <name evidence="2" type="ORF">CCMP2556_LOCUS52118</name>
</gene>
<dbReference type="Gene3D" id="2.130.10.30">
    <property type="entry name" value="Regulator of chromosome condensation 1/beta-lactamase-inhibitor protein II"/>
    <property type="match status" value="2"/>
</dbReference>
<sequence length="432" mass="45547">MPTLEIALLSGRSCCLTVEPEETIWALRDRAQKELGVGISVWLNSRTGKALKRFSTVAAEGLQDGDLVTASARQAKLTSNHRFSRVLALIRPNGSVVTWGHPQGGGDSELVQRTLALRDVIQIQATASACAALRDDGTVVTWGRKRFGGDSLWVQGQLREIQKIQATSGAFCALRADGSTVAWGSVRHGGDSKVQLANVKDIVATQGAFGALQADGHVITWGRHRAGGNAELCDVELLCAAAFSFAALRSDGLVQLLGAPSAVDLGEVSSLVASAETFAALRKDGSVALVTAQNSETVRLLETKYALREICTSAFAFAGITNESTVVAWGAPEFGGDSSGVEAQLKEVKQICATESGFAALRQDGLVVSWGTKGGDSQEVRHLLKDIQQIESSSGAFAAIRADGLVVTWGQADAGGSPNGRVKEQLRNVHEL</sequence>
<feature type="domain" description="Ubiquitin-like" evidence="1">
    <location>
        <begin position="2"/>
        <end position="74"/>
    </location>
</feature>
<dbReference type="InterPro" id="IPR000626">
    <property type="entry name" value="Ubiquitin-like_dom"/>
</dbReference>
<keyword evidence="3" id="KW-1185">Reference proteome</keyword>
<evidence type="ECO:0000313" key="2">
    <source>
        <dbReference type="EMBL" id="CAK9112441.1"/>
    </source>
</evidence>
<dbReference type="PANTHER" id="PTHR45982:SF1">
    <property type="entry name" value="REGULATOR OF CHROMOSOME CONDENSATION"/>
    <property type="match status" value="1"/>
</dbReference>